<dbReference type="InterPro" id="IPR052986">
    <property type="entry name" value="VLIG_GTPase"/>
</dbReference>
<organism evidence="2 3">
    <name type="scientific">Albula glossodonta</name>
    <name type="common">roundjaw bonefish</name>
    <dbReference type="NCBI Taxonomy" id="121402"/>
    <lineage>
        <taxon>Eukaryota</taxon>
        <taxon>Metazoa</taxon>
        <taxon>Chordata</taxon>
        <taxon>Craniata</taxon>
        <taxon>Vertebrata</taxon>
        <taxon>Euteleostomi</taxon>
        <taxon>Actinopterygii</taxon>
        <taxon>Neopterygii</taxon>
        <taxon>Teleostei</taxon>
        <taxon>Albuliformes</taxon>
        <taxon>Albulidae</taxon>
        <taxon>Albula</taxon>
    </lineage>
</organism>
<dbReference type="EMBL" id="JAFBMS010000030">
    <property type="protein sequence ID" value="KAG9342110.1"/>
    <property type="molecule type" value="Genomic_DNA"/>
</dbReference>
<comment type="caution">
    <text evidence="2">The sequence shown here is derived from an EMBL/GenBank/DDBJ whole genome shotgun (WGS) entry which is preliminary data.</text>
</comment>
<gene>
    <name evidence="2" type="ORF">JZ751_017108</name>
</gene>
<protein>
    <recommendedName>
        <fullName evidence="1">VLIG-type G domain-containing protein</fullName>
    </recommendedName>
</protein>
<sequence>MSLIQRGFSLSLKSKTIPAEKRALEGVFQSLGLEGHLAKPLDLAAMLEISTWNPEDSPPLASTDLPHAFLRRLWLLSPQARSTCCQAQTEPAGAQGEGTVPVLGESSNCPINPLDLVTAVYIAADCFLRQEMTVRMVQCGFAVPLLLPPGGPGEQASLLLWHLRVVAKDWRSYSPAGPGSLIEGYMANTQMPLLSFVRLGRCGVSKSQVLNHILSGFQEPGHCFLHRGIEGGQVPRKLSDGLVEVSWYVPSGNPELDIFPEPAMVANLRGDITTSPGTYKKQLSFLCLNSSALFVFCGDLGDRERLLLSSWRSTTNQVFLIMEEEEEEQRARVKKLPEDLSDVTVLSWSKRDGAEVVASKLSAAVNQLLQDSLQPMTLMKAADTALELSIAVDEAEACRVAMRRVEEVLRGVEKQEISSYREEQLPLQGQLWKRLVGLEKQECRLKVPEEASQEQQKQELLREKENLQQREYRTPMAMRAFIAALSTPDKLERACFLSLMRQRLDSMSQWRNSPMSQPITEKHRATAIGVTEGVPENTDKDLERKQPGSSLRLEHFIREMVLIFELISVSPDRVTFPIRGTQNIKGAYMLLIRVADSLTQDLACNFLLLINTEGLKSPGTGLDEDLDMHDNELATFAMGLSDVTLLNVPAEGETEIQNTLHITVNALLRVMETRRMPALQVVTQGNSFDTKILLLQLDQVTQILAAGEKNQTTPDVTSLQKCESPGRCLQGPWQNTHPMAPVSSGYSEAVMTLKQDLLATLREHAVKTPTASLLDFTERVRSLWETILYEKLPFTMTNTEVGEAFCRLCSEFSQQVHVFREHMESWVEGADERILAFNEATIKKEDEDSHQSLEDLFNGLKMEAAAEVETEANRVLFKLEECFKNSDIHFSLLERYRANFTSSVGTLKERVTHEVNDKIDTAVERNEAATKTRIFQTELAAALEERMQSILEQNKTGNAILEDKQLEEEFSQVWSETISKVDVKPLETQDVTNQVLQQLRENLSNRNVKKHLEKLAEVTTNEASAFTVDEEHFGYRSRLKQMFTEENITRAQGLANRIIENCKNYVSSKKSLNTGYLDSYTKELLEIVDRTLESKQFDIRSRFEVELKVYICSMAVRSFQEMHESFTREKDPLTYLEKARDQLFWEFLYQYRKRDQCQKTARLFTSLCLKPAVLDYVYGPLGSVIQEQMLSGDEGQHYRSPQAYQFHLLRELLFEDSFESFLEYLLCRESFIRTKIQDQVVSHLSRTGMLKRWRQNRLEHISEKMEEAVRQSGNGRNGSQTSARLLLEKVCDSLEESGDMTVRRDALRGPLFQIVTSGDRFIDCLGESLAEMLQALRREFYQVNNSSEAIADTLKALPGTAHDELFLKVRGCEERCPFCKAPCEAVEGEHTVHRALLHRPKGLVSYSCTTSASLSHNDCPVDIAGDNLFQNRDTDGQSLRYRDYRTAYPNWSIPAADASGHTATAYWRYVMARYNNRFAQEYKCEPAQLPEDWAAITQEAAVQSLREAFCTGGTDIKLQFPEPPTPS</sequence>
<feature type="domain" description="VLIG-type G" evidence="1">
    <location>
        <begin position="585"/>
        <end position="781"/>
    </location>
</feature>
<dbReference type="Pfam" id="PF25683">
    <property type="entry name" value="URGCP_GTPase"/>
    <property type="match status" value="1"/>
</dbReference>
<dbReference type="InterPro" id="IPR030383">
    <property type="entry name" value="G_VLIG_dom"/>
</dbReference>
<name>A0A8T2NSI9_9TELE</name>
<evidence type="ECO:0000313" key="3">
    <source>
        <dbReference type="Proteomes" id="UP000824540"/>
    </source>
</evidence>
<dbReference type="GO" id="GO:0005525">
    <property type="term" value="F:GTP binding"/>
    <property type="evidence" value="ECO:0007669"/>
    <property type="project" value="InterPro"/>
</dbReference>
<dbReference type="Pfam" id="PF25496">
    <property type="entry name" value="URGCP"/>
    <property type="match status" value="1"/>
</dbReference>
<dbReference type="InterPro" id="IPR058641">
    <property type="entry name" value="GVIN1_dom"/>
</dbReference>
<dbReference type="Proteomes" id="UP000824540">
    <property type="component" value="Unassembled WGS sequence"/>
</dbReference>
<evidence type="ECO:0000313" key="2">
    <source>
        <dbReference type="EMBL" id="KAG9342110.1"/>
    </source>
</evidence>
<accession>A0A8T2NSI9</accession>
<dbReference type="OrthoDB" id="1597724at2759"/>
<keyword evidence="3" id="KW-1185">Reference proteome</keyword>
<evidence type="ECO:0000259" key="1">
    <source>
        <dbReference type="PROSITE" id="PS51717"/>
    </source>
</evidence>
<proteinExistence type="predicted"/>
<dbReference type="PANTHER" id="PTHR14819">
    <property type="entry name" value="GTP-BINDING"/>
    <property type="match status" value="1"/>
</dbReference>
<dbReference type="PANTHER" id="PTHR14819:SF9">
    <property type="entry name" value="UP-REGULATOR OF CELL PROLIFERATION-LIKE"/>
    <property type="match status" value="1"/>
</dbReference>
<dbReference type="Pfam" id="PF25974">
    <property type="entry name" value="URGCP_9th"/>
    <property type="match status" value="1"/>
</dbReference>
<dbReference type="PROSITE" id="PS51717">
    <property type="entry name" value="G_VLIG"/>
    <property type="match status" value="1"/>
</dbReference>
<dbReference type="InterPro" id="IPR057365">
    <property type="entry name" value="URGCP"/>
</dbReference>
<reference evidence="2" key="1">
    <citation type="thesis" date="2021" institute="BYU ScholarsArchive" country="Provo, UT, USA">
        <title>Applications of and Algorithms for Genome Assembly and Genomic Analyses with an Emphasis on Marine Teleosts.</title>
        <authorList>
            <person name="Pickett B.D."/>
        </authorList>
    </citation>
    <scope>NUCLEOTIDE SEQUENCE</scope>
    <source>
        <strain evidence="2">HI-2016</strain>
    </source>
</reference>